<evidence type="ECO:0000313" key="2">
    <source>
        <dbReference type="EMBL" id="KAH7162032.1"/>
    </source>
</evidence>
<dbReference type="InterPro" id="IPR032710">
    <property type="entry name" value="NTF2-like_dom_sf"/>
</dbReference>
<accession>A0A9P9FGW5</accession>
<gene>
    <name evidence="2" type="ORF">B0J13DRAFT_535077</name>
</gene>
<evidence type="ECO:0000313" key="3">
    <source>
        <dbReference type="Proteomes" id="UP000717696"/>
    </source>
</evidence>
<dbReference type="EMBL" id="JAGMUU010000001">
    <property type="protein sequence ID" value="KAH7162032.1"/>
    <property type="molecule type" value="Genomic_DNA"/>
</dbReference>
<proteinExistence type="predicted"/>
<dbReference type="Proteomes" id="UP000717696">
    <property type="component" value="Unassembled WGS sequence"/>
</dbReference>
<evidence type="ECO:0000259" key="1">
    <source>
        <dbReference type="Pfam" id="PF13577"/>
    </source>
</evidence>
<sequence>MPLPIEEISDRLEIQDLYARYVHAADDRESLDGIFLSDTTFDWSSCGGGKMTYEEAKAGPVFTGKMFPWSFHIYANPRIDFSDDRRTAEVKVKAINPSGLPDKGGKPMMFQTYGTYTDQLKRTADGWRIAVRVWEESSIVGPFEKVGGIAGILEAAGH</sequence>
<name>A0A9P9FGW5_9HYPO</name>
<reference evidence="2" key="1">
    <citation type="journal article" date="2021" name="Nat. Commun.">
        <title>Genetic determinants of endophytism in the Arabidopsis root mycobiome.</title>
        <authorList>
            <person name="Mesny F."/>
            <person name="Miyauchi S."/>
            <person name="Thiergart T."/>
            <person name="Pickel B."/>
            <person name="Atanasova L."/>
            <person name="Karlsson M."/>
            <person name="Huettel B."/>
            <person name="Barry K.W."/>
            <person name="Haridas S."/>
            <person name="Chen C."/>
            <person name="Bauer D."/>
            <person name="Andreopoulos W."/>
            <person name="Pangilinan J."/>
            <person name="LaButti K."/>
            <person name="Riley R."/>
            <person name="Lipzen A."/>
            <person name="Clum A."/>
            <person name="Drula E."/>
            <person name="Henrissat B."/>
            <person name="Kohler A."/>
            <person name="Grigoriev I.V."/>
            <person name="Martin F.M."/>
            <person name="Hacquard S."/>
        </authorList>
    </citation>
    <scope>NUCLEOTIDE SEQUENCE</scope>
    <source>
        <strain evidence="2">MPI-CAGE-AT-0021</strain>
    </source>
</reference>
<dbReference type="Pfam" id="PF13577">
    <property type="entry name" value="SnoaL_4"/>
    <property type="match status" value="1"/>
</dbReference>
<comment type="caution">
    <text evidence="2">The sequence shown here is derived from an EMBL/GenBank/DDBJ whole genome shotgun (WGS) entry which is preliminary data.</text>
</comment>
<dbReference type="Gene3D" id="3.10.450.50">
    <property type="match status" value="1"/>
</dbReference>
<feature type="domain" description="SnoaL-like" evidence="1">
    <location>
        <begin position="6"/>
        <end position="132"/>
    </location>
</feature>
<dbReference type="InterPro" id="IPR037401">
    <property type="entry name" value="SnoaL-like"/>
</dbReference>
<dbReference type="SUPFAM" id="SSF54427">
    <property type="entry name" value="NTF2-like"/>
    <property type="match status" value="1"/>
</dbReference>
<organism evidence="2 3">
    <name type="scientific">Dactylonectria estremocensis</name>
    <dbReference type="NCBI Taxonomy" id="1079267"/>
    <lineage>
        <taxon>Eukaryota</taxon>
        <taxon>Fungi</taxon>
        <taxon>Dikarya</taxon>
        <taxon>Ascomycota</taxon>
        <taxon>Pezizomycotina</taxon>
        <taxon>Sordariomycetes</taxon>
        <taxon>Hypocreomycetidae</taxon>
        <taxon>Hypocreales</taxon>
        <taxon>Nectriaceae</taxon>
        <taxon>Dactylonectria</taxon>
    </lineage>
</organism>
<keyword evidence="3" id="KW-1185">Reference proteome</keyword>
<dbReference type="AlphaFoldDB" id="A0A9P9FGW5"/>
<dbReference type="OrthoDB" id="5272617at2759"/>
<protein>
    <recommendedName>
        <fullName evidence="1">SnoaL-like domain-containing protein</fullName>
    </recommendedName>
</protein>